<protein>
    <submittedName>
        <fullName evidence="4">Lysophospholipase L1-like esterase</fullName>
    </submittedName>
</protein>
<evidence type="ECO:0000256" key="1">
    <source>
        <dbReference type="SAM" id="MobiDB-lite"/>
    </source>
</evidence>
<proteinExistence type="predicted"/>
<dbReference type="PROSITE" id="PS51257">
    <property type="entry name" value="PROKAR_LIPOPROTEIN"/>
    <property type="match status" value="1"/>
</dbReference>
<dbReference type="AlphaFoldDB" id="L0FX57"/>
<dbReference type="eggNOG" id="COG2755">
    <property type="taxonomic scope" value="Bacteria"/>
</dbReference>
<gene>
    <name evidence="4" type="ordered locus">Echvi_2229</name>
</gene>
<evidence type="ECO:0000259" key="3">
    <source>
        <dbReference type="Pfam" id="PF13472"/>
    </source>
</evidence>
<feature type="chain" id="PRO_5003941961" evidence="2">
    <location>
        <begin position="21"/>
        <end position="249"/>
    </location>
</feature>
<dbReference type="GO" id="GO:0004622">
    <property type="term" value="F:phosphatidylcholine lysophospholipase activity"/>
    <property type="evidence" value="ECO:0007669"/>
    <property type="project" value="TreeGrafter"/>
</dbReference>
<dbReference type="PANTHER" id="PTHR30383:SF5">
    <property type="entry name" value="SGNH HYDROLASE-TYPE ESTERASE DOMAIN-CONTAINING PROTEIN"/>
    <property type="match status" value="1"/>
</dbReference>
<dbReference type="InterPro" id="IPR036514">
    <property type="entry name" value="SGNH_hydro_sf"/>
</dbReference>
<feature type="region of interest" description="Disordered" evidence="1">
    <location>
        <begin position="25"/>
        <end position="44"/>
    </location>
</feature>
<dbReference type="Proteomes" id="UP000010796">
    <property type="component" value="Chromosome"/>
</dbReference>
<dbReference type="PANTHER" id="PTHR30383">
    <property type="entry name" value="THIOESTERASE 1/PROTEASE 1/LYSOPHOSPHOLIPASE L1"/>
    <property type="match status" value="1"/>
</dbReference>
<sequence>MKTPLFLSTLFCLVAIGLSACVTNGTHQSPTPKPSQPPNDKDMTNSTEAMTYLALGDSYTIGEGVSENETYPAQLIDLLNGQGINISLTDIIATTGWTTDELQQGIEAAQIEGNTYSLVTLLIGVNNQYRGRTVENYKVEFEQLLTQAITFAGGSTNRVVVISIPDWGVTRFADQQQVDKKKIADEIDAYNQAQKQIAQEKGVTFLDITTEYRQIGHQDKNLAADGLHPSGNVYRSWAQQLAELLTNRL</sequence>
<dbReference type="Gene3D" id="3.40.50.1110">
    <property type="entry name" value="SGNH hydrolase"/>
    <property type="match status" value="1"/>
</dbReference>
<name>L0FX57_ECHVK</name>
<dbReference type="HOGENOM" id="CLU_091355_0_0_10"/>
<keyword evidence="2" id="KW-0732">Signal</keyword>
<accession>L0FX57</accession>
<dbReference type="CDD" id="cd01832">
    <property type="entry name" value="SGNH_hydrolase_like_1"/>
    <property type="match status" value="1"/>
</dbReference>
<dbReference type="InterPro" id="IPR013830">
    <property type="entry name" value="SGNH_hydro"/>
</dbReference>
<dbReference type="STRING" id="926556.Echvi_2229"/>
<dbReference type="PATRIC" id="fig|926556.3.peg.2350"/>
<keyword evidence="5" id="KW-1185">Reference proteome</keyword>
<evidence type="ECO:0000313" key="5">
    <source>
        <dbReference type="Proteomes" id="UP000010796"/>
    </source>
</evidence>
<dbReference type="SUPFAM" id="SSF52266">
    <property type="entry name" value="SGNH hydrolase"/>
    <property type="match status" value="1"/>
</dbReference>
<reference evidence="5" key="1">
    <citation type="submission" date="2012-02" db="EMBL/GenBank/DDBJ databases">
        <title>The complete genome of Echinicola vietnamensis DSM 17526.</title>
        <authorList>
            <person name="Lucas S."/>
            <person name="Copeland A."/>
            <person name="Lapidus A."/>
            <person name="Glavina del Rio T."/>
            <person name="Dalin E."/>
            <person name="Tice H."/>
            <person name="Bruce D."/>
            <person name="Goodwin L."/>
            <person name="Pitluck S."/>
            <person name="Peters L."/>
            <person name="Ovchinnikova G."/>
            <person name="Teshima H."/>
            <person name="Kyrpides N."/>
            <person name="Mavromatis K."/>
            <person name="Ivanova N."/>
            <person name="Brettin T."/>
            <person name="Detter J.C."/>
            <person name="Han C."/>
            <person name="Larimer F."/>
            <person name="Land M."/>
            <person name="Hauser L."/>
            <person name="Markowitz V."/>
            <person name="Cheng J.-F."/>
            <person name="Hugenholtz P."/>
            <person name="Woyke T."/>
            <person name="Wu D."/>
            <person name="Brambilla E."/>
            <person name="Klenk H.-P."/>
            <person name="Eisen J.A."/>
        </authorList>
    </citation>
    <scope>NUCLEOTIDE SEQUENCE [LARGE SCALE GENOMIC DNA]</scope>
    <source>
        <strain evidence="5">DSM 17526 / LMG 23754 / KMM 6221</strain>
    </source>
</reference>
<evidence type="ECO:0000256" key="2">
    <source>
        <dbReference type="SAM" id="SignalP"/>
    </source>
</evidence>
<dbReference type="KEGG" id="evi:Echvi_2229"/>
<dbReference type="RefSeq" id="WP_015266037.1">
    <property type="nucleotide sequence ID" value="NC_019904.1"/>
</dbReference>
<feature type="domain" description="SGNH hydrolase-type esterase" evidence="3">
    <location>
        <begin position="54"/>
        <end position="235"/>
    </location>
</feature>
<feature type="signal peptide" evidence="2">
    <location>
        <begin position="1"/>
        <end position="20"/>
    </location>
</feature>
<organism evidence="4 5">
    <name type="scientific">Echinicola vietnamensis (strain DSM 17526 / LMG 23754 / KMM 6221)</name>
    <dbReference type="NCBI Taxonomy" id="926556"/>
    <lineage>
        <taxon>Bacteria</taxon>
        <taxon>Pseudomonadati</taxon>
        <taxon>Bacteroidota</taxon>
        <taxon>Cytophagia</taxon>
        <taxon>Cytophagales</taxon>
        <taxon>Cyclobacteriaceae</taxon>
        <taxon>Echinicola</taxon>
    </lineage>
</organism>
<evidence type="ECO:0000313" key="4">
    <source>
        <dbReference type="EMBL" id="AGA78479.1"/>
    </source>
</evidence>
<dbReference type="InterPro" id="IPR051532">
    <property type="entry name" value="Ester_Hydrolysis_Enzymes"/>
</dbReference>
<dbReference type="EMBL" id="CP003346">
    <property type="protein sequence ID" value="AGA78479.1"/>
    <property type="molecule type" value="Genomic_DNA"/>
</dbReference>
<dbReference type="Pfam" id="PF13472">
    <property type="entry name" value="Lipase_GDSL_2"/>
    <property type="match status" value="1"/>
</dbReference>